<name>A0A922L025_DERFA</name>
<protein>
    <submittedName>
        <fullName evidence="2">Uncharacterized protein</fullName>
    </submittedName>
</protein>
<comment type="caution">
    <text evidence="2">The sequence shown here is derived from an EMBL/GenBank/DDBJ whole genome shotgun (WGS) entry which is preliminary data.</text>
</comment>
<feature type="region of interest" description="Disordered" evidence="1">
    <location>
        <begin position="1"/>
        <end position="54"/>
    </location>
</feature>
<dbReference type="EMBL" id="ASGP02000005">
    <property type="protein sequence ID" value="KAH9506438.1"/>
    <property type="molecule type" value="Genomic_DNA"/>
</dbReference>
<evidence type="ECO:0000313" key="2">
    <source>
        <dbReference type="EMBL" id="KAH9506438.1"/>
    </source>
</evidence>
<accession>A0A922L025</accession>
<reference evidence="2" key="1">
    <citation type="submission" date="2013-05" db="EMBL/GenBank/DDBJ databases">
        <authorList>
            <person name="Yim A.K.Y."/>
            <person name="Chan T.F."/>
            <person name="Ji K.M."/>
            <person name="Liu X.Y."/>
            <person name="Zhou J.W."/>
            <person name="Li R.Q."/>
            <person name="Yang K.Y."/>
            <person name="Li J."/>
            <person name="Li M."/>
            <person name="Law P.T.W."/>
            <person name="Wu Y.L."/>
            <person name="Cai Z.L."/>
            <person name="Qin H."/>
            <person name="Bao Y."/>
            <person name="Leung R.K.K."/>
            <person name="Ng P.K.S."/>
            <person name="Zou J."/>
            <person name="Zhong X.J."/>
            <person name="Ran P.X."/>
            <person name="Zhong N.S."/>
            <person name="Liu Z.G."/>
            <person name="Tsui S.K.W."/>
        </authorList>
    </citation>
    <scope>NUCLEOTIDE SEQUENCE</scope>
    <source>
        <strain evidence="2">Derf</strain>
        <tissue evidence="2">Whole organism</tissue>
    </source>
</reference>
<feature type="compositionally biased region" description="Basic residues" evidence="1">
    <location>
        <begin position="26"/>
        <end position="40"/>
    </location>
</feature>
<evidence type="ECO:0000313" key="3">
    <source>
        <dbReference type="Proteomes" id="UP000790347"/>
    </source>
</evidence>
<evidence type="ECO:0000256" key="1">
    <source>
        <dbReference type="SAM" id="MobiDB-lite"/>
    </source>
</evidence>
<dbReference type="AlphaFoldDB" id="A0A922L025"/>
<gene>
    <name evidence="2" type="ORF">DERF_011171</name>
</gene>
<feature type="compositionally biased region" description="Basic and acidic residues" evidence="1">
    <location>
        <begin position="41"/>
        <end position="54"/>
    </location>
</feature>
<keyword evidence="3" id="KW-1185">Reference proteome</keyword>
<dbReference type="Proteomes" id="UP000790347">
    <property type="component" value="Unassembled WGS sequence"/>
</dbReference>
<proteinExistence type="predicted"/>
<organism evidence="2 3">
    <name type="scientific">Dermatophagoides farinae</name>
    <name type="common">American house dust mite</name>
    <dbReference type="NCBI Taxonomy" id="6954"/>
    <lineage>
        <taxon>Eukaryota</taxon>
        <taxon>Metazoa</taxon>
        <taxon>Ecdysozoa</taxon>
        <taxon>Arthropoda</taxon>
        <taxon>Chelicerata</taxon>
        <taxon>Arachnida</taxon>
        <taxon>Acari</taxon>
        <taxon>Acariformes</taxon>
        <taxon>Sarcoptiformes</taxon>
        <taxon>Astigmata</taxon>
        <taxon>Psoroptidia</taxon>
        <taxon>Analgoidea</taxon>
        <taxon>Pyroglyphidae</taxon>
        <taxon>Dermatophagoidinae</taxon>
        <taxon>Dermatophagoides</taxon>
    </lineage>
</organism>
<sequence length="67" mass="8092">MVASYHNYKDKRRKCLNSNFKSNDGHHHHHRNHQNRHNQHHHDNVNDNENDDHCISKKFTITINVSD</sequence>
<reference evidence="2" key="2">
    <citation type="journal article" date="2022" name="Res Sq">
        <title>Comparative Genomics Reveals Insights into the Divergent Evolution of Astigmatic Mites and Household Pest Adaptations.</title>
        <authorList>
            <person name="Xiong Q."/>
            <person name="Wan A.T.-Y."/>
            <person name="Liu X.-Y."/>
            <person name="Fung C.S.-H."/>
            <person name="Xiao X."/>
            <person name="Malainual N."/>
            <person name="Hou J."/>
            <person name="Wang L."/>
            <person name="Wang M."/>
            <person name="Yang K."/>
            <person name="Cui Y."/>
            <person name="Leung E."/>
            <person name="Nong W."/>
            <person name="Shin S.-K."/>
            <person name="Au S."/>
            <person name="Jeong K.Y."/>
            <person name="Chew F.T."/>
            <person name="Hui J."/>
            <person name="Leung T.F."/>
            <person name="Tungtrongchitr A."/>
            <person name="Zhong N."/>
            <person name="Liu Z."/>
            <person name="Tsui S."/>
        </authorList>
    </citation>
    <scope>NUCLEOTIDE SEQUENCE</scope>
    <source>
        <strain evidence="2">Derf</strain>
        <tissue evidence="2">Whole organism</tissue>
    </source>
</reference>